<evidence type="ECO:0000313" key="1">
    <source>
        <dbReference type="EMBL" id="GGG94087.1"/>
    </source>
</evidence>
<reference evidence="1" key="1">
    <citation type="journal article" date="2014" name="Int. J. Syst. Evol. Microbiol.">
        <title>Complete genome sequence of Corynebacterium casei LMG S-19264T (=DSM 44701T), isolated from a smear-ripened cheese.</title>
        <authorList>
            <consortium name="US DOE Joint Genome Institute (JGI-PGF)"/>
            <person name="Walter F."/>
            <person name="Albersmeier A."/>
            <person name="Kalinowski J."/>
            <person name="Ruckert C."/>
        </authorList>
    </citation>
    <scope>NUCLEOTIDE SEQUENCE</scope>
    <source>
        <strain evidence="1">CGMCC 1.12195</strain>
    </source>
</reference>
<accession>A0A917HWI1</accession>
<evidence type="ECO:0000313" key="2">
    <source>
        <dbReference type="Proteomes" id="UP000660862"/>
    </source>
</evidence>
<organism evidence="1 2">
    <name type="scientific">Parapedobacter pyrenivorans</name>
    <dbReference type="NCBI Taxonomy" id="1305674"/>
    <lineage>
        <taxon>Bacteria</taxon>
        <taxon>Pseudomonadati</taxon>
        <taxon>Bacteroidota</taxon>
        <taxon>Sphingobacteriia</taxon>
        <taxon>Sphingobacteriales</taxon>
        <taxon>Sphingobacteriaceae</taxon>
        <taxon>Parapedobacter</taxon>
    </lineage>
</organism>
<dbReference type="RefSeq" id="WP_188507023.1">
    <property type="nucleotide sequence ID" value="NZ_BMER01000003.1"/>
</dbReference>
<proteinExistence type="predicted"/>
<protein>
    <submittedName>
        <fullName evidence="1">Uncharacterized protein</fullName>
    </submittedName>
</protein>
<dbReference type="EMBL" id="BMER01000003">
    <property type="protein sequence ID" value="GGG94087.1"/>
    <property type="molecule type" value="Genomic_DNA"/>
</dbReference>
<sequence length="100" mass="11199">MKKVFKVNLVAVMAVVIGLTTMSFKLATKEQSQWHLVEFDATAGKHEIKAQIEAPDSDCELNTPLDEMCAIEYDPTTDGATYVEDLQPTTPRNEAWRDLP</sequence>
<gene>
    <name evidence="1" type="ORF">GCM10007415_31420</name>
</gene>
<keyword evidence="2" id="KW-1185">Reference proteome</keyword>
<dbReference type="AlphaFoldDB" id="A0A917HWI1"/>
<comment type="caution">
    <text evidence="1">The sequence shown here is derived from an EMBL/GenBank/DDBJ whole genome shotgun (WGS) entry which is preliminary data.</text>
</comment>
<dbReference type="Proteomes" id="UP000660862">
    <property type="component" value="Unassembled WGS sequence"/>
</dbReference>
<reference evidence="1" key="2">
    <citation type="submission" date="2020-09" db="EMBL/GenBank/DDBJ databases">
        <authorList>
            <person name="Sun Q."/>
            <person name="Zhou Y."/>
        </authorList>
    </citation>
    <scope>NUCLEOTIDE SEQUENCE</scope>
    <source>
        <strain evidence="1">CGMCC 1.12195</strain>
    </source>
</reference>
<name>A0A917HWI1_9SPHI</name>